<comment type="cofactor">
    <cofactor evidence="1">
        <name>FAD</name>
        <dbReference type="ChEBI" id="CHEBI:57692"/>
    </cofactor>
</comment>
<keyword evidence="3" id="KW-0274">FAD</keyword>
<organism evidence="7 8">
    <name type="scientific">Pelagibacterium luteolum</name>
    <dbReference type="NCBI Taxonomy" id="440168"/>
    <lineage>
        <taxon>Bacteria</taxon>
        <taxon>Pseudomonadati</taxon>
        <taxon>Pseudomonadota</taxon>
        <taxon>Alphaproteobacteria</taxon>
        <taxon>Hyphomicrobiales</taxon>
        <taxon>Devosiaceae</taxon>
        <taxon>Pelagibacterium</taxon>
    </lineage>
</organism>
<keyword evidence="2" id="KW-0285">Flavoprotein</keyword>
<evidence type="ECO:0000313" key="7">
    <source>
        <dbReference type="EMBL" id="SDG83265.1"/>
    </source>
</evidence>
<dbReference type="SUPFAM" id="SSF51905">
    <property type="entry name" value="FAD/NAD(P)-binding domain"/>
    <property type="match status" value="1"/>
</dbReference>
<dbReference type="GO" id="GO:0004497">
    <property type="term" value="F:monooxygenase activity"/>
    <property type="evidence" value="ECO:0007669"/>
    <property type="project" value="UniProtKB-KW"/>
</dbReference>
<keyword evidence="5" id="KW-0503">Monooxygenase</keyword>
<dbReference type="SUPFAM" id="SSF54373">
    <property type="entry name" value="FAD-linked reductases, C-terminal domain"/>
    <property type="match status" value="1"/>
</dbReference>
<evidence type="ECO:0000256" key="5">
    <source>
        <dbReference type="ARBA" id="ARBA00023033"/>
    </source>
</evidence>
<dbReference type="PANTHER" id="PTHR13789">
    <property type="entry name" value="MONOOXYGENASE"/>
    <property type="match status" value="1"/>
</dbReference>
<evidence type="ECO:0000256" key="1">
    <source>
        <dbReference type="ARBA" id="ARBA00001974"/>
    </source>
</evidence>
<evidence type="ECO:0000256" key="3">
    <source>
        <dbReference type="ARBA" id="ARBA00022827"/>
    </source>
</evidence>
<dbReference type="PRINTS" id="PR00420">
    <property type="entry name" value="RNGMNOXGNASE"/>
</dbReference>
<dbReference type="Gene3D" id="3.50.50.60">
    <property type="entry name" value="FAD/NAD(P)-binding domain"/>
    <property type="match status" value="1"/>
</dbReference>
<proteinExistence type="predicted"/>
<dbReference type="PANTHER" id="PTHR13789:SF318">
    <property type="entry name" value="GERANYLGERANYL DIPHOSPHATE REDUCTASE"/>
    <property type="match status" value="1"/>
</dbReference>
<dbReference type="EMBL" id="FNCS01000009">
    <property type="protein sequence ID" value="SDG83265.1"/>
    <property type="molecule type" value="Genomic_DNA"/>
</dbReference>
<evidence type="ECO:0000256" key="4">
    <source>
        <dbReference type="ARBA" id="ARBA00023002"/>
    </source>
</evidence>
<dbReference type="Pfam" id="PF01494">
    <property type="entry name" value="FAD_binding_3"/>
    <property type="match status" value="1"/>
</dbReference>
<keyword evidence="8" id="KW-1185">Reference proteome</keyword>
<protein>
    <submittedName>
        <fullName evidence="7">Salicylate hydroxylase</fullName>
    </submittedName>
</protein>
<keyword evidence="4" id="KW-0560">Oxidoreductase</keyword>
<dbReference type="STRING" id="440168.SAMN04487974_10997"/>
<dbReference type="GO" id="GO:0071949">
    <property type="term" value="F:FAD binding"/>
    <property type="evidence" value="ECO:0007669"/>
    <property type="project" value="InterPro"/>
</dbReference>
<dbReference type="InterPro" id="IPR050493">
    <property type="entry name" value="FAD-dep_Monooxygenase_BioMet"/>
</dbReference>
<evidence type="ECO:0000313" key="8">
    <source>
        <dbReference type="Proteomes" id="UP000199495"/>
    </source>
</evidence>
<dbReference type="RefSeq" id="WP_090597371.1">
    <property type="nucleotide sequence ID" value="NZ_FNCS01000009.1"/>
</dbReference>
<dbReference type="InterPro" id="IPR036188">
    <property type="entry name" value="FAD/NAD-bd_sf"/>
</dbReference>
<evidence type="ECO:0000259" key="6">
    <source>
        <dbReference type="Pfam" id="PF01494"/>
    </source>
</evidence>
<sequence>MGAPRAITIVGAGIAGLTLALGLAKFGLQVLVIERNASLSEFGAGLQISPNARKPLDRLGLADSIEDRSFSPSGIDIFPGTRAQPLQTLALGEEIAERFGAPYAVMHRADLVETLFAAAKRFANIDIAFGVNDLAIDTEGDRLEVRFTDAEDMPRRARPFALIGADGVRSAVRTQVLGGPDARYTGKIAWRALVPTHALDETFDLRRTALLLNSNYHLVVYPLPQRNAVNLALFTHQADPNPSPLVAPTIHTRGNRRLEVVMTAVGDGWTPWVLSEVMTDTWSRGPVGIIGDAAHAMLPFQAQGAAMAIEDAAVLAPLLAASPNAEHAFTRYAALRKPRVGRVQEVSRANGRIFHMRAPLSLARDLVIRASGPRDHFRRLDWVYGYDPHVSS</sequence>
<evidence type="ECO:0000256" key="2">
    <source>
        <dbReference type="ARBA" id="ARBA00022630"/>
    </source>
</evidence>
<dbReference type="AlphaFoldDB" id="A0A1G7XG59"/>
<dbReference type="OrthoDB" id="4230779at2"/>
<reference evidence="7 8" key="1">
    <citation type="submission" date="2016-10" db="EMBL/GenBank/DDBJ databases">
        <authorList>
            <person name="de Groot N.N."/>
        </authorList>
    </citation>
    <scope>NUCLEOTIDE SEQUENCE [LARGE SCALE GENOMIC DNA]</scope>
    <source>
        <strain evidence="7 8">CGMCC 1.10267</strain>
    </source>
</reference>
<gene>
    <name evidence="7" type="ORF">SAMN04487974_10997</name>
</gene>
<dbReference type="InterPro" id="IPR002938">
    <property type="entry name" value="FAD-bd"/>
</dbReference>
<feature type="domain" description="FAD-binding" evidence="6">
    <location>
        <begin position="7"/>
        <end position="343"/>
    </location>
</feature>
<name>A0A1G7XG59_9HYPH</name>
<accession>A0A1G7XG59</accession>
<dbReference type="Proteomes" id="UP000199495">
    <property type="component" value="Unassembled WGS sequence"/>
</dbReference>